<proteinExistence type="predicted"/>
<evidence type="ECO:0000256" key="1">
    <source>
        <dbReference type="SAM" id="Coils"/>
    </source>
</evidence>
<evidence type="ECO:0000313" key="2">
    <source>
        <dbReference type="EMBL" id="GHE72204.1"/>
    </source>
</evidence>
<sequence>MHISKTLILYTVAVLWSFGLNAQEQETFEALESLMQKIEKADESLQVLHSKKGSYKVDVSDSADSSQSIWAYNQLLDQISSLQKEIEFAMGYEQVIILNKRFEELSKTITIFRSDSPSQFGSPLFQSRLNQQLEELIDLVQMSSDTFHEVLNGSDFLKNLKGEYLKNKSIEKNFFNRVGLDVNEIQSIELLEGRFLHRYGGTPEDFSSAFVEQLSQEIAAFESEKKALILQSVRKNETVVSHNRKSLVGGSFSILPSKPIKISLSADYIKPVSYRWALGFGILADNELKAKKLSQLTLTNRSWGGRGILNYHISPRYFLEGSYEMSRYKVSIVSNGSEPLSAEWKDETKIGLGRFQRIGNNKVLRLVLLYTPSTQRGTNRLEFRTGIYIN</sequence>
<reference evidence="3" key="1">
    <citation type="journal article" date="2019" name="Int. J. Syst. Evol. Microbiol.">
        <title>The Global Catalogue of Microorganisms (GCM) 10K type strain sequencing project: providing services to taxonomists for standard genome sequencing and annotation.</title>
        <authorList>
            <consortium name="The Broad Institute Genomics Platform"/>
            <consortium name="The Broad Institute Genome Sequencing Center for Infectious Disease"/>
            <person name="Wu L."/>
            <person name="Ma J."/>
        </authorList>
    </citation>
    <scope>NUCLEOTIDE SEQUENCE [LARGE SCALE GENOMIC DNA]</scope>
    <source>
        <strain evidence="3">CGMCC 1.15111</strain>
    </source>
</reference>
<gene>
    <name evidence="2" type="ORF">GCM10011340_30540</name>
</gene>
<comment type="caution">
    <text evidence="2">The sequence shown here is derived from an EMBL/GenBank/DDBJ whole genome shotgun (WGS) entry which is preliminary data.</text>
</comment>
<evidence type="ECO:0008006" key="4">
    <source>
        <dbReference type="Google" id="ProtNLM"/>
    </source>
</evidence>
<protein>
    <recommendedName>
        <fullName evidence="4">Gliding motility-associated protein GldM N-terminal domain-containing protein</fullName>
    </recommendedName>
</protein>
<dbReference type="RefSeq" id="WP_189631155.1">
    <property type="nucleotide sequence ID" value="NZ_BNAG01000004.1"/>
</dbReference>
<keyword evidence="3" id="KW-1185">Reference proteome</keyword>
<keyword evidence="1" id="KW-0175">Coiled coil</keyword>
<evidence type="ECO:0000313" key="3">
    <source>
        <dbReference type="Proteomes" id="UP000658258"/>
    </source>
</evidence>
<dbReference type="EMBL" id="BNAG01000004">
    <property type="protein sequence ID" value="GHE72204.1"/>
    <property type="molecule type" value="Genomic_DNA"/>
</dbReference>
<accession>A0ABQ3IBS1</accession>
<dbReference type="Proteomes" id="UP000658258">
    <property type="component" value="Unassembled WGS sequence"/>
</dbReference>
<feature type="coiled-coil region" evidence="1">
    <location>
        <begin position="21"/>
        <end position="51"/>
    </location>
</feature>
<name>A0ABQ3IBS1_9BACT</name>
<organism evidence="2 3">
    <name type="scientific">Roseivirga thermotolerans</name>
    <dbReference type="NCBI Taxonomy" id="1758176"/>
    <lineage>
        <taxon>Bacteria</taxon>
        <taxon>Pseudomonadati</taxon>
        <taxon>Bacteroidota</taxon>
        <taxon>Cytophagia</taxon>
        <taxon>Cytophagales</taxon>
        <taxon>Roseivirgaceae</taxon>
        <taxon>Roseivirga</taxon>
    </lineage>
</organism>